<comment type="similarity">
    <text evidence="2">Belongs to the leguminous lectin family.</text>
</comment>
<evidence type="ECO:0000256" key="15">
    <source>
        <dbReference type="SAM" id="SignalP"/>
    </source>
</evidence>
<dbReference type="Gene3D" id="2.60.120.200">
    <property type="match status" value="1"/>
</dbReference>
<feature type="chain" id="PRO_5019726428" description="Protein kinase domain-containing protein" evidence="15">
    <location>
        <begin position="24"/>
        <end position="551"/>
    </location>
</feature>
<name>A0A498IJ74_MALDO</name>
<dbReference type="Pfam" id="PF00139">
    <property type="entry name" value="Lectin_legB"/>
    <property type="match status" value="1"/>
</dbReference>
<evidence type="ECO:0000256" key="4">
    <source>
        <dbReference type="ARBA" id="ARBA00010217"/>
    </source>
</evidence>
<sequence>MDNSGNVFLYLLLFFLFYPFATALTFNFPSFPNGTTNISLEGEAYIDTQLIRLNRSPGETGNVGRATYRSADGMVFFVASNGSLLNSAAGNGAKLGLPVEDLSGDISKAQYPFVAVEFDIFKNTPPTIRDPDGDHVDIDINSLKSNLTAPWNGGYEVVAHKVVSWNFASTALVDLDETYNTPLIPAPSPGVQPKSGNANSRLPIGLGVGRSLILVGGLGLVWFIFCKKRKAVEERDENPFVNNLIDEEIEMGAGPRKFSYRELAQATSNFEEGKKLGEGGFEVVYKGFIKDLHSYVAVKKISSGSKQGLKEYASEVRIISRLRHQNLVQRIGWCHEESKLLLVYEFMSNGSLDSHLFKETSFVMLDSNFNVKLGDFRLARLVDHGKQSQTTVVAGTRGYMSLEYITTGKASKESDVYSFGVVALEIACGRKSMDLSLESSQIEIVEWVWELYGEGKFFQAGDPKLNGHFDEEKMERLMIVGLWCAHPDFQFRPSIQQAIQVLNSKVALPNLPSKMPVATYFASATSLSTFSTETISSERGQTNSQDIVKAL</sequence>
<reference evidence="17 18" key="1">
    <citation type="submission" date="2018-10" db="EMBL/GenBank/DDBJ databases">
        <title>A high-quality apple genome assembly.</title>
        <authorList>
            <person name="Hu J."/>
        </authorList>
    </citation>
    <scope>NUCLEOTIDE SEQUENCE [LARGE SCALE GENOMIC DNA]</scope>
    <source>
        <strain evidence="18">cv. HFTH1</strain>
        <tissue evidence="17">Young leaf</tissue>
    </source>
</reference>
<dbReference type="InterPro" id="IPR000719">
    <property type="entry name" value="Prot_kinase_dom"/>
</dbReference>
<dbReference type="AlphaFoldDB" id="A0A498IJ74"/>
<evidence type="ECO:0000256" key="7">
    <source>
        <dbReference type="ARBA" id="ARBA00022729"/>
    </source>
</evidence>
<comment type="similarity">
    <text evidence="4">In the C-terminal section; belongs to the protein kinase superfamily. Ser/Thr protein kinase family.</text>
</comment>
<keyword evidence="6" id="KW-0812">Transmembrane</keyword>
<dbReference type="GO" id="GO:0005886">
    <property type="term" value="C:plasma membrane"/>
    <property type="evidence" value="ECO:0007669"/>
    <property type="project" value="UniProtKB-SubCell"/>
</dbReference>
<evidence type="ECO:0000256" key="11">
    <source>
        <dbReference type="ARBA" id="ARBA00022989"/>
    </source>
</evidence>
<evidence type="ECO:0000256" key="10">
    <source>
        <dbReference type="ARBA" id="ARBA00022840"/>
    </source>
</evidence>
<dbReference type="InterPro" id="IPR001245">
    <property type="entry name" value="Ser-Thr/Tyr_kinase_cat_dom"/>
</dbReference>
<dbReference type="InterPro" id="IPR011009">
    <property type="entry name" value="Kinase-like_dom_sf"/>
</dbReference>
<dbReference type="Proteomes" id="UP000290289">
    <property type="component" value="Chromosome 11"/>
</dbReference>
<dbReference type="InterPro" id="IPR050528">
    <property type="entry name" value="L-type_Lectin-RKs"/>
</dbReference>
<protein>
    <recommendedName>
        <fullName evidence="16">Protein kinase domain-containing protein</fullName>
    </recommendedName>
</protein>
<evidence type="ECO:0000256" key="2">
    <source>
        <dbReference type="ARBA" id="ARBA00007606"/>
    </source>
</evidence>
<dbReference type="FunFam" id="3.30.200.20:FF:000168">
    <property type="entry name" value="L-type lectin-domain containing receptor kinase IX.1"/>
    <property type="match status" value="1"/>
</dbReference>
<dbReference type="SUPFAM" id="SSF56112">
    <property type="entry name" value="Protein kinase-like (PK-like)"/>
    <property type="match status" value="1"/>
</dbReference>
<dbReference type="GO" id="GO:0005524">
    <property type="term" value="F:ATP binding"/>
    <property type="evidence" value="ECO:0007669"/>
    <property type="project" value="UniProtKB-KW"/>
</dbReference>
<dbReference type="Pfam" id="PF00069">
    <property type="entry name" value="Pkinase"/>
    <property type="match status" value="1"/>
</dbReference>
<evidence type="ECO:0000256" key="14">
    <source>
        <dbReference type="ARBA" id="ARBA00023180"/>
    </source>
</evidence>
<evidence type="ECO:0000259" key="16">
    <source>
        <dbReference type="PROSITE" id="PS50011"/>
    </source>
</evidence>
<comment type="caution">
    <text evidence="17">The sequence shown here is derived from an EMBL/GenBank/DDBJ whole genome shotgun (WGS) entry which is preliminary data.</text>
</comment>
<dbReference type="EMBL" id="RDQH01000337">
    <property type="protein sequence ID" value="RXH83199.1"/>
    <property type="molecule type" value="Genomic_DNA"/>
</dbReference>
<comment type="subcellular location">
    <subcellularLocation>
        <location evidence="1">Cell membrane</location>
        <topology evidence="1">Single-pass type I membrane protein</topology>
    </subcellularLocation>
</comment>
<proteinExistence type="inferred from homology"/>
<keyword evidence="14" id="KW-0325">Glycoprotein</keyword>
<dbReference type="PANTHER" id="PTHR27007">
    <property type="match status" value="1"/>
</dbReference>
<keyword evidence="7 15" id="KW-0732">Signal</keyword>
<gene>
    <name evidence="17" type="ORF">DVH24_003697</name>
</gene>
<accession>A0A498IJ74</accession>
<evidence type="ECO:0000313" key="17">
    <source>
        <dbReference type="EMBL" id="RXH83199.1"/>
    </source>
</evidence>
<dbReference type="SUPFAM" id="SSF49899">
    <property type="entry name" value="Concanavalin A-like lectins/glucanases"/>
    <property type="match status" value="1"/>
</dbReference>
<dbReference type="InterPro" id="IPR001220">
    <property type="entry name" value="Legume_lectin_dom"/>
</dbReference>
<feature type="domain" description="Protein kinase" evidence="16">
    <location>
        <begin position="270"/>
        <end position="511"/>
    </location>
</feature>
<organism evidence="17 18">
    <name type="scientific">Malus domestica</name>
    <name type="common">Apple</name>
    <name type="synonym">Pyrus malus</name>
    <dbReference type="NCBI Taxonomy" id="3750"/>
    <lineage>
        <taxon>Eukaryota</taxon>
        <taxon>Viridiplantae</taxon>
        <taxon>Streptophyta</taxon>
        <taxon>Embryophyta</taxon>
        <taxon>Tracheophyta</taxon>
        <taxon>Spermatophyta</taxon>
        <taxon>Magnoliopsida</taxon>
        <taxon>eudicotyledons</taxon>
        <taxon>Gunneridae</taxon>
        <taxon>Pentapetalae</taxon>
        <taxon>rosids</taxon>
        <taxon>fabids</taxon>
        <taxon>Rosales</taxon>
        <taxon>Rosaceae</taxon>
        <taxon>Amygdaloideae</taxon>
        <taxon>Maleae</taxon>
        <taxon>Malus</taxon>
    </lineage>
</organism>
<dbReference type="InterPro" id="IPR013320">
    <property type="entry name" value="ConA-like_dom_sf"/>
</dbReference>
<evidence type="ECO:0000256" key="12">
    <source>
        <dbReference type="ARBA" id="ARBA00023136"/>
    </source>
</evidence>
<keyword evidence="5" id="KW-1003">Cell membrane</keyword>
<keyword evidence="8" id="KW-0430">Lectin</keyword>
<evidence type="ECO:0000256" key="8">
    <source>
        <dbReference type="ARBA" id="ARBA00022734"/>
    </source>
</evidence>
<keyword evidence="18" id="KW-1185">Reference proteome</keyword>
<dbReference type="Gene3D" id="1.10.510.10">
    <property type="entry name" value="Transferase(Phosphotransferase) domain 1"/>
    <property type="match status" value="1"/>
</dbReference>
<keyword evidence="12" id="KW-0472">Membrane</keyword>
<evidence type="ECO:0000256" key="3">
    <source>
        <dbReference type="ARBA" id="ARBA00008536"/>
    </source>
</evidence>
<dbReference type="Gene3D" id="3.30.200.20">
    <property type="entry name" value="Phosphorylase Kinase, domain 1"/>
    <property type="match status" value="1"/>
</dbReference>
<evidence type="ECO:0000256" key="1">
    <source>
        <dbReference type="ARBA" id="ARBA00004251"/>
    </source>
</evidence>
<dbReference type="GO" id="GO:0030246">
    <property type="term" value="F:carbohydrate binding"/>
    <property type="evidence" value="ECO:0007669"/>
    <property type="project" value="UniProtKB-KW"/>
</dbReference>
<evidence type="ECO:0000313" key="18">
    <source>
        <dbReference type="Proteomes" id="UP000290289"/>
    </source>
</evidence>
<comment type="similarity">
    <text evidence="3">In the N-terminal section; belongs to the leguminous lectin family.</text>
</comment>
<keyword evidence="10" id="KW-0067">ATP-binding</keyword>
<evidence type="ECO:0000256" key="13">
    <source>
        <dbReference type="ARBA" id="ARBA00023170"/>
    </source>
</evidence>
<dbReference type="GO" id="GO:0002229">
    <property type="term" value="P:defense response to oomycetes"/>
    <property type="evidence" value="ECO:0007669"/>
    <property type="project" value="UniProtKB-ARBA"/>
</dbReference>
<dbReference type="GO" id="GO:0004672">
    <property type="term" value="F:protein kinase activity"/>
    <property type="evidence" value="ECO:0007669"/>
    <property type="project" value="InterPro"/>
</dbReference>
<dbReference type="Pfam" id="PF07714">
    <property type="entry name" value="PK_Tyr_Ser-Thr"/>
    <property type="match status" value="1"/>
</dbReference>
<feature type="signal peptide" evidence="15">
    <location>
        <begin position="1"/>
        <end position="23"/>
    </location>
</feature>
<keyword evidence="9" id="KW-0547">Nucleotide-binding</keyword>
<dbReference type="FunFam" id="1.10.510.10:FF:000240">
    <property type="entry name" value="Lectin-domain containing receptor kinase A4.3"/>
    <property type="match status" value="1"/>
</dbReference>
<evidence type="ECO:0000256" key="6">
    <source>
        <dbReference type="ARBA" id="ARBA00022692"/>
    </source>
</evidence>
<dbReference type="PROSITE" id="PS50011">
    <property type="entry name" value="PROTEIN_KINASE_DOM"/>
    <property type="match status" value="1"/>
</dbReference>
<keyword evidence="13" id="KW-0675">Receptor</keyword>
<evidence type="ECO:0000256" key="9">
    <source>
        <dbReference type="ARBA" id="ARBA00022741"/>
    </source>
</evidence>
<evidence type="ECO:0000256" key="5">
    <source>
        <dbReference type="ARBA" id="ARBA00022475"/>
    </source>
</evidence>
<keyword evidence="11" id="KW-1133">Transmembrane helix</keyword>